<protein>
    <submittedName>
        <fullName evidence="2">Uncharacterized protein DUF3617</fullName>
    </submittedName>
</protein>
<dbReference type="InterPro" id="IPR022061">
    <property type="entry name" value="DUF3617"/>
</dbReference>
<keyword evidence="3" id="KW-1185">Reference proteome</keyword>
<proteinExistence type="predicted"/>
<feature type="signal peptide" evidence="1">
    <location>
        <begin position="1"/>
        <end position="27"/>
    </location>
</feature>
<accession>A0ABX9T352</accession>
<comment type="caution">
    <text evidence="2">The sequence shown here is derived from an EMBL/GenBank/DDBJ whole genome shotgun (WGS) entry which is preliminary data.</text>
</comment>
<keyword evidence="1" id="KW-0732">Signal</keyword>
<sequence>MNDKGSREMKRVLAGACIALVAASAVAAPKSTATKVPTSTNALWVTTGSIVSVSGAGLTAEQIETIKQQKLSNTTCMARSPKPADIQTAIGNTFGSCTFSKFGLAKTTIRATMKCNGTYGPMDADFLGSRGSTSYSGTNNAVFPNTGGDVYVKSVISGKISGNC</sequence>
<reference evidence="2 3" key="1">
    <citation type="submission" date="2018-10" db="EMBL/GenBank/DDBJ databases">
        <title>Genomic Encyclopedia of Type Strains, Phase IV (KMG-IV): sequencing the most valuable type-strain genomes for metagenomic binning, comparative biology and taxonomic classification.</title>
        <authorList>
            <person name="Goeker M."/>
        </authorList>
    </citation>
    <scope>NUCLEOTIDE SEQUENCE [LARGE SCALE GENOMIC DNA]</scope>
    <source>
        <strain evidence="2 3">DSM 19791</strain>
    </source>
</reference>
<gene>
    <name evidence="2" type="ORF">DFR51_1415</name>
</gene>
<dbReference type="Pfam" id="PF12276">
    <property type="entry name" value="DUF3617"/>
    <property type="match status" value="1"/>
</dbReference>
<name>A0ABX9T352_SPHMI</name>
<evidence type="ECO:0000313" key="2">
    <source>
        <dbReference type="EMBL" id="RKS91844.1"/>
    </source>
</evidence>
<evidence type="ECO:0000256" key="1">
    <source>
        <dbReference type="SAM" id="SignalP"/>
    </source>
</evidence>
<dbReference type="Proteomes" id="UP000276029">
    <property type="component" value="Unassembled WGS sequence"/>
</dbReference>
<dbReference type="EMBL" id="RBWX01000007">
    <property type="protein sequence ID" value="RKS91844.1"/>
    <property type="molecule type" value="Genomic_DNA"/>
</dbReference>
<feature type="chain" id="PRO_5047271209" evidence="1">
    <location>
        <begin position="28"/>
        <end position="164"/>
    </location>
</feature>
<organism evidence="2 3">
    <name type="scientific">Sphingosinicella microcystinivorans</name>
    <dbReference type="NCBI Taxonomy" id="335406"/>
    <lineage>
        <taxon>Bacteria</taxon>
        <taxon>Pseudomonadati</taxon>
        <taxon>Pseudomonadota</taxon>
        <taxon>Alphaproteobacteria</taxon>
        <taxon>Sphingomonadales</taxon>
        <taxon>Sphingosinicellaceae</taxon>
        <taxon>Sphingosinicella</taxon>
    </lineage>
</organism>
<evidence type="ECO:0000313" key="3">
    <source>
        <dbReference type="Proteomes" id="UP000276029"/>
    </source>
</evidence>